<feature type="compositionally biased region" description="Low complexity" evidence="1">
    <location>
        <begin position="14"/>
        <end position="25"/>
    </location>
</feature>
<dbReference type="EMBL" id="JBHSFG010000011">
    <property type="protein sequence ID" value="MFC4463996.1"/>
    <property type="molecule type" value="Genomic_DNA"/>
</dbReference>
<gene>
    <name evidence="2" type="ORF">ACFPH6_05365</name>
</gene>
<sequence length="85" mass="8759">MGGSGGGGDDLATSRPRASPPSGSAVIASWRHRECPGTGGQLHRRFSLYCPSHTSAWTKDVTATEAAALVRAFITQALDGDGETS</sequence>
<accession>A0ABV8YLD9</accession>
<dbReference type="RefSeq" id="WP_386337954.1">
    <property type="nucleotide sequence ID" value="NZ_JBHSFG010000011.1"/>
</dbReference>
<proteinExistence type="predicted"/>
<protein>
    <submittedName>
        <fullName evidence="2">Uncharacterized protein</fullName>
    </submittedName>
</protein>
<dbReference type="Proteomes" id="UP001596012">
    <property type="component" value="Unassembled WGS sequence"/>
</dbReference>
<name>A0ABV8YLD9_9ACTN</name>
<comment type="caution">
    <text evidence="2">The sequence shown here is derived from an EMBL/GenBank/DDBJ whole genome shotgun (WGS) entry which is preliminary data.</text>
</comment>
<keyword evidence="3" id="KW-1185">Reference proteome</keyword>
<evidence type="ECO:0000313" key="2">
    <source>
        <dbReference type="EMBL" id="MFC4463996.1"/>
    </source>
</evidence>
<organism evidence="2 3">
    <name type="scientific">Streptomyces xiangluensis</name>
    <dbReference type="NCBI Taxonomy" id="2665720"/>
    <lineage>
        <taxon>Bacteria</taxon>
        <taxon>Bacillati</taxon>
        <taxon>Actinomycetota</taxon>
        <taxon>Actinomycetes</taxon>
        <taxon>Kitasatosporales</taxon>
        <taxon>Streptomycetaceae</taxon>
        <taxon>Streptomyces</taxon>
    </lineage>
</organism>
<evidence type="ECO:0000256" key="1">
    <source>
        <dbReference type="SAM" id="MobiDB-lite"/>
    </source>
</evidence>
<feature type="region of interest" description="Disordered" evidence="1">
    <location>
        <begin position="1"/>
        <end position="25"/>
    </location>
</feature>
<evidence type="ECO:0000313" key="3">
    <source>
        <dbReference type="Proteomes" id="UP001596012"/>
    </source>
</evidence>
<reference evidence="3" key="1">
    <citation type="journal article" date="2019" name="Int. J. Syst. Evol. Microbiol.">
        <title>The Global Catalogue of Microorganisms (GCM) 10K type strain sequencing project: providing services to taxonomists for standard genome sequencing and annotation.</title>
        <authorList>
            <consortium name="The Broad Institute Genomics Platform"/>
            <consortium name="The Broad Institute Genome Sequencing Center for Infectious Disease"/>
            <person name="Wu L."/>
            <person name="Ma J."/>
        </authorList>
    </citation>
    <scope>NUCLEOTIDE SEQUENCE [LARGE SCALE GENOMIC DNA]</scope>
    <source>
        <strain evidence="3">DT43</strain>
    </source>
</reference>